<dbReference type="InterPro" id="IPR027806">
    <property type="entry name" value="HARBI1_dom"/>
</dbReference>
<dbReference type="InterPro" id="IPR045249">
    <property type="entry name" value="HARBI1-like"/>
</dbReference>
<evidence type="ECO:0000256" key="3">
    <source>
        <dbReference type="ARBA" id="ARBA00006958"/>
    </source>
</evidence>
<dbReference type="GO" id="GO:0004518">
    <property type="term" value="F:nuclease activity"/>
    <property type="evidence" value="ECO:0007669"/>
    <property type="project" value="UniProtKB-KW"/>
</dbReference>
<dbReference type="AlphaFoldDB" id="A0AAW2WRH3"/>
<keyword evidence="6" id="KW-0378">Hydrolase</keyword>
<evidence type="ECO:0000256" key="2">
    <source>
        <dbReference type="ARBA" id="ARBA00004123"/>
    </source>
</evidence>
<feature type="non-terminal residue" evidence="9">
    <location>
        <position position="1"/>
    </location>
</feature>
<dbReference type="GO" id="GO:0046872">
    <property type="term" value="F:metal ion binding"/>
    <property type="evidence" value="ECO:0007669"/>
    <property type="project" value="UniProtKB-KW"/>
</dbReference>
<protein>
    <recommendedName>
        <fullName evidence="8">DDE Tnp4 domain-containing protein</fullName>
    </recommendedName>
</protein>
<sequence length="532" mass="60144">LKSRIPNQVENLRCLTGTSSGDSCLNNLRMSVDAFCRLCYLLEQLGGLKDTRNVPGRTISKHFHAVLNAVLKLHPVLLATPQPVTEDNTCSRWRWFKGCLGALDGTYIHVKVAEVDKGRYRNQKGDISVNVLGVCDRDLKFVYVLTGWEGSAADSRVLRDAINRPNRLKVPTGNYYLCDNGYPNGDGFLTPYRGVRYHLKEWENNHLGPQNYQEFYNMKHASARNAIERCFGLLKMRWGILRSPSWYPIKVHNRIIMACCLLHNFIRMEMPNDPFETMLPTSVDVGGSDMQDYVSTIDGILLGQLGEITRDEKATPIIRYQGRSTYTIQDPCGKKTYRSLVGMLGRSGFGWNDATNMVVVDDVVWDNSIKIDPFAKNMRLKSFPFYPAWCEVFGKDRATGEYAEDIADATKPCSDADQCKTPDYYIPTMGSPSNNAFFVDDDFISSFHPTGTAVRNDESSSKIGSGKKRKKGLTDLDARYIESIDRFVDKADMRLEMMSKRMGFEFDASEARKKVYEAISGLGGLQMRESYS</sequence>
<reference evidence="9" key="1">
    <citation type="submission" date="2020-06" db="EMBL/GenBank/DDBJ databases">
        <authorList>
            <person name="Li T."/>
            <person name="Hu X."/>
            <person name="Zhang T."/>
            <person name="Song X."/>
            <person name="Zhang H."/>
            <person name="Dai N."/>
            <person name="Sheng W."/>
            <person name="Hou X."/>
            <person name="Wei L."/>
        </authorList>
    </citation>
    <scope>NUCLEOTIDE SEQUENCE</scope>
    <source>
        <strain evidence="9">KEN1</strain>
        <tissue evidence="9">Leaf</tissue>
    </source>
</reference>
<evidence type="ECO:0000256" key="1">
    <source>
        <dbReference type="ARBA" id="ARBA00001968"/>
    </source>
</evidence>
<dbReference type="PANTHER" id="PTHR22930:SF293">
    <property type="entry name" value="PROTEIN ALP1-LIKE"/>
    <property type="match status" value="1"/>
</dbReference>
<feature type="domain" description="DDE Tnp4" evidence="8">
    <location>
        <begin position="103"/>
        <end position="264"/>
    </location>
</feature>
<accession>A0AAW2WRH3</accession>
<comment type="similarity">
    <text evidence="3">Belongs to the HARBI1 family.</text>
</comment>
<evidence type="ECO:0000259" key="8">
    <source>
        <dbReference type="Pfam" id="PF13359"/>
    </source>
</evidence>
<comment type="caution">
    <text evidence="9">The sequence shown here is derived from an EMBL/GenBank/DDBJ whole genome shotgun (WGS) entry which is preliminary data.</text>
</comment>
<comment type="cofactor">
    <cofactor evidence="1">
        <name>a divalent metal cation</name>
        <dbReference type="ChEBI" id="CHEBI:60240"/>
    </cofactor>
</comment>
<dbReference type="EMBL" id="JACGWN010000007">
    <property type="protein sequence ID" value="KAL0443871.1"/>
    <property type="molecule type" value="Genomic_DNA"/>
</dbReference>
<organism evidence="9">
    <name type="scientific">Sesamum latifolium</name>
    <dbReference type="NCBI Taxonomy" id="2727402"/>
    <lineage>
        <taxon>Eukaryota</taxon>
        <taxon>Viridiplantae</taxon>
        <taxon>Streptophyta</taxon>
        <taxon>Embryophyta</taxon>
        <taxon>Tracheophyta</taxon>
        <taxon>Spermatophyta</taxon>
        <taxon>Magnoliopsida</taxon>
        <taxon>eudicotyledons</taxon>
        <taxon>Gunneridae</taxon>
        <taxon>Pentapetalae</taxon>
        <taxon>asterids</taxon>
        <taxon>lamiids</taxon>
        <taxon>Lamiales</taxon>
        <taxon>Pedaliaceae</taxon>
        <taxon>Sesamum</taxon>
    </lineage>
</organism>
<dbReference type="Pfam" id="PF13359">
    <property type="entry name" value="DDE_Tnp_4"/>
    <property type="match status" value="1"/>
</dbReference>
<dbReference type="PANTHER" id="PTHR22930">
    <property type="match status" value="1"/>
</dbReference>
<keyword evidence="4" id="KW-0540">Nuclease</keyword>
<keyword evidence="5" id="KW-0479">Metal-binding</keyword>
<dbReference type="GO" id="GO:0016787">
    <property type="term" value="F:hydrolase activity"/>
    <property type="evidence" value="ECO:0007669"/>
    <property type="project" value="UniProtKB-KW"/>
</dbReference>
<evidence type="ECO:0000256" key="4">
    <source>
        <dbReference type="ARBA" id="ARBA00022722"/>
    </source>
</evidence>
<evidence type="ECO:0000256" key="7">
    <source>
        <dbReference type="ARBA" id="ARBA00023242"/>
    </source>
</evidence>
<comment type="subcellular location">
    <subcellularLocation>
        <location evidence="2">Nucleus</location>
    </subcellularLocation>
</comment>
<proteinExistence type="inferred from homology"/>
<evidence type="ECO:0000256" key="5">
    <source>
        <dbReference type="ARBA" id="ARBA00022723"/>
    </source>
</evidence>
<keyword evidence="7" id="KW-0539">Nucleus</keyword>
<evidence type="ECO:0000256" key="6">
    <source>
        <dbReference type="ARBA" id="ARBA00022801"/>
    </source>
</evidence>
<dbReference type="GO" id="GO:0005634">
    <property type="term" value="C:nucleus"/>
    <property type="evidence" value="ECO:0007669"/>
    <property type="project" value="UniProtKB-SubCell"/>
</dbReference>
<name>A0AAW2WRH3_9LAMI</name>
<reference evidence="9" key="2">
    <citation type="journal article" date="2024" name="Plant">
        <title>Genomic evolution and insights into agronomic trait innovations of Sesamum species.</title>
        <authorList>
            <person name="Miao H."/>
            <person name="Wang L."/>
            <person name="Qu L."/>
            <person name="Liu H."/>
            <person name="Sun Y."/>
            <person name="Le M."/>
            <person name="Wang Q."/>
            <person name="Wei S."/>
            <person name="Zheng Y."/>
            <person name="Lin W."/>
            <person name="Duan Y."/>
            <person name="Cao H."/>
            <person name="Xiong S."/>
            <person name="Wang X."/>
            <person name="Wei L."/>
            <person name="Li C."/>
            <person name="Ma Q."/>
            <person name="Ju M."/>
            <person name="Zhao R."/>
            <person name="Li G."/>
            <person name="Mu C."/>
            <person name="Tian Q."/>
            <person name="Mei H."/>
            <person name="Zhang T."/>
            <person name="Gao T."/>
            <person name="Zhang H."/>
        </authorList>
    </citation>
    <scope>NUCLEOTIDE SEQUENCE</scope>
    <source>
        <strain evidence="9">KEN1</strain>
    </source>
</reference>
<evidence type="ECO:0000313" key="9">
    <source>
        <dbReference type="EMBL" id="KAL0443871.1"/>
    </source>
</evidence>
<gene>
    <name evidence="9" type="ORF">Slati_2109800</name>
</gene>